<keyword evidence="4" id="KW-1185">Reference proteome</keyword>
<dbReference type="Pfam" id="PF00248">
    <property type="entry name" value="Aldo_ket_red"/>
    <property type="match status" value="1"/>
</dbReference>
<dbReference type="GO" id="GO:0005829">
    <property type="term" value="C:cytosol"/>
    <property type="evidence" value="ECO:0007669"/>
    <property type="project" value="UniProtKB-ARBA"/>
</dbReference>
<sequence length="338" mass="37478">MTGEADSVANTADTLTIPGLKRPVARIALGTWAIGGWMWGGPDDRQAIATIHEALDVGIDLIDTAPVYGFGHSEEVVGEALSGGRRDRVAIATKVGLDWHDDHKPFRNTSAARINKEIEDSLRRLRTDHIDLYQVHWPDTAVPMEETARALEKLVTQGKVLALGVSNFSIPQIEEFRKFAPLSAIQPPYNLFEREIERDILPYAIRNRLAVLAYGPLCRGLLSGRMTPETKFGSDDLRGSDPKFQPPRFAQYLAAVDALRDFARERYGKSLLALAIRWVLDQGPTIALWGARKPEQIAGVRDALGWSLTEQDRKDIDAILARTVRDPVGPEFMAPPGR</sequence>
<name>A0A2S3W3A4_9PROT</name>
<dbReference type="PANTHER" id="PTHR43364">
    <property type="entry name" value="NADH-SPECIFIC METHYLGLYOXAL REDUCTASE-RELATED"/>
    <property type="match status" value="1"/>
</dbReference>
<dbReference type="EMBL" id="POTC01000009">
    <property type="protein sequence ID" value="POF63288.1"/>
    <property type="molecule type" value="Genomic_DNA"/>
</dbReference>
<dbReference type="SUPFAM" id="SSF51430">
    <property type="entry name" value="NAD(P)-linked oxidoreductase"/>
    <property type="match status" value="1"/>
</dbReference>
<dbReference type="Proteomes" id="UP000237344">
    <property type="component" value="Unassembled WGS sequence"/>
</dbReference>
<dbReference type="PRINTS" id="PR00069">
    <property type="entry name" value="ALDKETRDTASE"/>
</dbReference>
<evidence type="ECO:0000313" key="4">
    <source>
        <dbReference type="Proteomes" id="UP000237344"/>
    </source>
</evidence>
<dbReference type="RefSeq" id="WP_110094676.1">
    <property type="nucleotide sequence ID" value="NZ_NKUE01000004.1"/>
</dbReference>
<proteinExistence type="predicted"/>
<gene>
    <name evidence="3" type="primary">yhdN</name>
    <name evidence="3" type="ORF">KMAL_10190</name>
</gene>
<dbReference type="InterPro" id="IPR050523">
    <property type="entry name" value="AKR_Detox_Biosynth"/>
</dbReference>
<dbReference type="InterPro" id="IPR020471">
    <property type="entry name" value="AKR"/>
</dbReference>
<feature type="domain" description="NADP-dependent oxidoreductase" evidence="2">
    <location>
        <begin position="26"/>
        <end position="320"/>
    </location>
</feature>
<dbReference type="EC" id="1.1.1.-" evidence="3"/>
<dbReference type="FunFam" id="3.20.20.100:FF:000004">
    <property type="entry name" value="Oxidoreductase, aldo/keto reductase"/>
    <property type="match status" value="1"/>
</dbReference>
<dbReference type="PANTHER" id="PTHR43364:SF4">
    <property type="entry name" value="NAD(P)-LINKED OXIDOREDUCTASE SUPERFAMILY PROTEIN"/>
    <property type="match status" value="1"/>
</dbReference>
<dbReference type="InterPro" id="IPR023210">
    <property type="entry name" value="NADP_OxRdtase_dom"/>
</dbReference>
<organism evidence="3 4">
    <name type="scientific">Novacetimonas maltaceti</name>
    <dbReference type="NCBI Taxonomy" id="1203393"/>
    <lineage>
        <taxon>Bacteria</taxon>
        <taxon>Pseudomonadati</taxon>
        <taxon>Pseudomonadota</taxon>
        <taxon>Alphaproteobacteria</taxon>
        <taxon>Acetobacterales</taxon>
        <taxon>Acetobacteraceae</taxon>
        <taxon>Novacetimonas</taxon>
    </lineage>
</organism>
<dbReference type="AlphaFoldDB" id="A0A2S3W3A4"/>
<evidence type="ECO:0000313" key="3">
    <source>
        <dbReference type="EMBL" id="POF63288.1"/>
    </source>
</evidence>
<keyword evidence="1 3" id="KW-0560">Oxidoreductase</keyword>
<reference evidence="3 4" key="1">
    <citation type="submission" date="2018-01" db="EMBL/GenBank/DDBJ databases">
        <title>Draft Genome Sequence of Komagataeibacter maltaceti LMG 1529, a Vinegar Producing Acetic Acid Bacterium Isolated from Malt Vinegar Brewery Acetifiers.</title>
        <authorList>
            <person name="Zhang Q."/>
            <person name="Hollensteiner J."/>
            <person name="Poehlein A."/>
            <person name="Daniel R."/>
        </authorList>
    </citation>
    <scope>NUCLEOTIDE SEQUENCE [LARGE SCALE GENOMIC DNA]</scope>
    <source>
        <strain evidence="3 4">LMG 1529</strain>
    </source>
</reference>
<evidence type="ECO:0000256" key="1">
    <source>
        <dbReference type="ARBA" id="ARBA00023002"/>
    </source>
</evidence>
<dbReference type="CDD" id="cd19148">
    <property type="entry name" value="AKR_AKR11B1"/>
    <property type="match status" value="1"/>
</dbReference>
<dbReference type="GO" id="GO:0016491">
    <property type="term" value="F:oxidoreductase activity"/>
    <property type="evidence" value="ECO:0007669"/>
    <property type="project" value="UniProtKB-KW"/>
</dbReference>
<protein>
    <submittedName>
        <fullName evidence="3">General stress protein 69</fullName>
        <ecNumber evidence="3">1.1.1.-</ecNumber>
    </submittedName>
</protein>
<evidence type="ECO:0000259" key="2">
    <source>
        <dbReference type="Pfam" id="PF00248"/>
    </source>
</evidence>
<dbReference type="InterPro" id="IPR036812">
    <property type="entry name" value="NAD(P)_OxRdtase_dom_sf"/>
</dbReference>
<accession>A0A2S3W3A4</accession>
<dbReference type="OrthoDB" id="9773828at2"/>
<dbReference type="Gene3D" id="3.20.20.100">
    <property type="entry name" value="NADP-dependent oxidoreductase domain"/>
    <property type="match status" value="1"/>
</dbReference>
<comment type="caution">
    <text evidence="3">The sequence shown here is derived from an EMBL/GenBank/DDBJ whole genome shotgun (WGS) entry which is preliminary data.</text>
</comment>